<accession>A0A7K1U8Y7</accession>
<dbReference type="NCBIfam" id="NF006821">
    <property type="entry name" value="PRK09344.1-3"/>
    <property type="match status" value="1"/>
</dbReference>
<dbReference type="UniPathway" id="UPA00138"/>
<dbReference type="Pfam" id="PF01293">
    <property type="entry name" value="PEPCK_ATP"/>
    <property type="match status" value="1"/>
</dbReference>
<keyword evidence="4 10" id="KW-0312">Gluconeogenesis</keyword>
<feature type="binding site" evidence="10">
    <location>
        <position position="202"/>
    </location>
    <ligand>
        <name>ATP</name>
        <dbReference type="ChEBI" id="CHEBI:30616"/>
    </ligand>
</feature>
<dbReference type="PIRSF" id="PIRSF006294">
    <property type="entry name" value="PEP_crbxkin"/>
    <property type="match status" value="1"/>
</dbReference>
<keyword evidence="10" id="KW-0963">Cytoplasm</keyword>
<dbReference type="GO" id="GO:0016301">
    <property type="term" value="F:kinase activity"/>
    <property type="evidence" value="ECO:0007669"/>
    <property type="project" value="UniProtKB-KW"/>
</dbReference>
<comment type="pathway">
    <text evidence="1 10">Carbohydrate biosynthesis; gluconeogenesis.</text>
</comment>
<dbReference type="EMBL" id="WRXN01000010">
    <property type="protein sequence ID" value="MVT10829.1"/>
    <property type="molecule type" value="Genomic_DNA"/>
</dbReference>
<name>A0A7K1U8Y7_9BACT</name>
<dbReference type="NCBIfam" id="NF006820">
    <property type="entry name" value="PRK09344.1-2"/>
    <property type="match status" value="1"/>
</dbReference>
<feature type="binding site" evidence="10">
    <location>
        <position position="324"/>
    </location>
    <ligand>
        <name>substrate</name>
    </ligand>
</feature>
<feature type="binding site" evidence="10">
    <location>
        <position position="222"/>
    </location>
    <ligand>
        <name>Mn(2+)</name>
        <dbReference type="ChEBI" id="CHEBI:29035"/>
    </ligand>
</feature>
<keyword evidence="11" id="KW-0808">Transferase</keyword>
<dbReference type="EC" id="4.1.1.49" evidence="3 10"/>
<dbReference type="NCBIfam" id="TIGR00224">
    <property type="entry name" value="pckA"/>
    <property type="match status" value="1"/>
</dbReference>
<dbReference type="PANTHER" id="PTHR30031:SF0">
    <property type="entry name" value="PHOSPHOENOLPYRUVATE CARBOXYKINASE (ATP)"/>
    <property type="match status" value="1"/>
</dbReference>
<feature type="binding site" evidence="10">
    <location>
        <begin position="238"/>
        <end position="246"/>
    </location>
    <ligand>
        <name>ATP</name>
        <dbReference type="ChEBI" id="CHEBI:30616"/>
    </ligand>
</feature>
<feature type="binding site" evidence="10">
    <location>
        <position position="324"/>
    </location>
    <ligand>
        <name>ATP</name>
        <dbReference type="ChEBI" id="CHEBI:30616"/>
    </ligand>
</feature>
<dbReference type="AlphaFoldDB" id="A0A7K1U8Y7"/>
<gene>
    <name evidence="10 11" type="primary">pckA</name>
    <name evidence="11" type="ORF">GO493_21330</name>
</gene>
<evidence type="ECO:0000256" key="5">
    <source>
        <dbReference type="ARBA" id="ARBA00022741"/>
    </source>
</evidence>
<dbReference type="InterPro" id="IPR013035">
    <property type="entry name" value="PEP_carboxykinase_C"/>
</dbReference>
<dbReference type="GO" id="GO:0004612">
    <property type="term" value="F:phosphoenolpyruvate carboxykinase (ATP) activity"/>
    <property type="evidence" value="ECO:0007669"/>
    <property type="project" value="UniProtKB-UniRule"/>
</dbReference>
<evidence type="ECO:0000256" key="1">
    <source>
        <dbReference type="ARBA" id="ARBA00004742"/>
    </source>
</evidence>
<dbReference type="GO" id="GO:0005829">
    <property type="term" value="C:cytosol"/>
    <property type="evidence" value="ECO:0007669"/>
    <property type="project" value="TreeGrafter"/>
</dbReference>
<comment type="caution">
    <text evidence="11">The sequence shown here is derived from an EMBL/GenBank/DDBJ whole genome shotgun (WGS) entry which is preliminary data.</text>
</comment>
<comment type="function">
    <text evidence="10">Involved in the gluconeogenesis. Catalyzes the conversion of oxaloacetate (OAA) to phosphoenolpyruvate (PEP) through direct phosphoryl transfer between the nucleoside triphosphate and OAA.</text>
</comment>
<dbReference type="PROSITE" id="PS00532">
    <property type="entry name" value="PEPCK_ATP"/>
    <property type="match status" value="1"/>
</dbReference>
<comment type="similarity">
    <text evidence="2 10">Belongs to the phosphoenolpyruvate carboxykinase (ATP) family.</text>
</comment>
<dbReference type="GO" id="GO:0006094">
    <property type="term" value="P:gluconeogenesis"/>
    <property type="evidence" value="ECO:0007669"/>
    <property type="project" value="UniProtKB-UniRule"/>
</dbReference>
<feature type="binding site" evidence="10">
    <location>
        <position position="259"/>
    </location>
    <ligand>
        <name>Mn(2+)</name>
        <dbReference type="ChEBI" id="CHEBI:29035"/>
    </ligand>
</feature>
<dbReference type="CDD" id="cd00484">
    <property type="entry name" value="PEPCK_ATP"/>
    <property type="match status" value="1"/>
</dbReference>
<dbReference type="SUPFAM" id="SSF68923">
    <property type="entry name" value="PEP carboxykinase N-terminal domain"/>
    <property type="match status" value="1"/>
</dbReference>
<feature type="binding site" evidence="10">
    <location>
        <position position="449"/>
    </location>
    <ligand>
        <name>ATP</name>
        <dbReference type="ChEBI" id="CHEBI:30616"/>
    </ligand>
</feature>
<dbReference type="Gene3D" id="3.90.228.20">
    <property type="match status" value="1"/>
</dbReference>
<feature type="binding site" evidence="10">
    <location>
        <position position="222"/>
    </location>
    <ligand>
        <name>ATP</name>
        <dbReference type="ChEBI" id="CHEBI:30616"/>
    </ligand>
</feature>
<evidence type="ECO:0000256" key="9">
    <source>
        <dbReference type="ARBA" id="ARBA00047371"/>
    </source>
</evidence>
<dbReference type="Gene3D" id="2.170.8.10">
    <property type="entry name" value="Phosphoenolpyruvate Carboxykinase, domain 2"/>
    <property type="match status" value="1"/>
</dbReference>
<keyword evidence="11" id="KW-0418">Kinase</keyword>
<dbReference type="SUPFAM" id="SSF53795">
    <property type="entry name" value="PEP carboxykinase-like"/>
    <property type="match status" value="1"/>
</dbReference>
<evidence type="ECO:0000256" key="4">
    <source>
        <dbReference type="ARBA" id="ARBA00022432"/>
    </source>
</evidence>
<reference evidence="11 12" key="1">
    <citation type="submission" date="2019-12" db="EMBL/GenBank/DDBJ databases">
        <title>Chitinophaga sp. strain ysch24 (GDMCC 1.1355), whole genome shotgun sequence.</title>
        <authorList>
            <person name="Zhang X."/>
        </authorList>
    </citation>
    <scope>NUCLEOTIDE SEQUENCE [LARGE SCALE GENOMIC DNA]</scope>
    <source>
        <strain evidence="12">ysch24</strain>
    </source>
</reference>
<proteinExistence type="inferred from homology"/>
<keyword evidence="12" id="KW-1185">Reference proteome</keyword>
<feature type="binding site" evidence="10">
    <location>
        <position position="196"/>
    </location>
    <ligand>
        <name>substrate</name>
    </ligand>
</feature>
<dbReference type="InterPro" id="IPR015994">
    <property type="entry name" value="PEPCK_ATP_CS"/>
</dbReference>
<feature type="binding site" evidence="10">
    <location>
        <position position="287"/>
    </location>
    <ligand>
        <name>ATP</name>
        <dbReference type="ChEBI" id="CHEBI:30616"/>
    </ligand>
</feature>
<keyword evidence="6 10" id="KW-0210">Decarboxylase</keyword>
<keyword evidence="5 10" id="KW-0547">Nucleotide-binding</keyword>
<evidence type="ECO:0000256" key="10">
    <source>
        <dbReference type="HAMAP-Rule" id="MF_00453"/>
    </source>
</evidence>
<dbReference type="PANTHER" id="PTHR30031">
    <property type="entry name" value="PHOSPHOENOLPYRUVATE CARBOXYKINASE ATP"/>
    <property type="match status" value="1"/>
</dbReference>
<comment type="cofactor">
    <cofactor evidence="10">
        <name>Mn(2+)</name>
        <dbReference type="ChEBI" id="CHEBI:29035"/>
    </cofactor>
    <text evidence="10">Binds 1 Mn(2+) ion per subunit.</text>
</comment>
<keyword evidence="10" id="KW-0479">Metal-binding</keyword>
<dbReference type="GO" id="GO:0046872">
    <property type="term" value="F:metal ion binding"/>
    <property type="evidence" value="ECO:0007669"/>
    <property type="project" value="UniProtKB-KW"/>
</dbReference>
<feature type="binding site" evidence="10">
    <location>
        <position position="202"/>
    </location>
    <ligand>
        <name>substrate</name>
    </ligand>
</feature>
<keyword evidence="8 10" id="KW-0456">Lyase</keyword>
<evidence type="ECO:0000313" key="11">
    <source>
        <dbReference type="EMBL" id="MVT10829.1"/>
    </source>
</evidence>
<feature type="binding site" evidence="10">
    <location>
        <position position="202"/>
    </location>
    <ligand>
        <name>Mn(2+)</name>
        <dbReference type="ChEBI" id="CHEBI:29035"/>
    </ligand>
</feature>
<dbReference type="HAMAP" id="MF_00453">
    <property type="entry name" value="PEPCK_ATP"/>
    <property type="match status" value="1"/>
</dbReference>
<comment type="subcellular location">
    <subcellularLocation>
        <location evidence="10">Cytoplasm</location>
    </subcellularLocation>
</comment>
<evidence type="ECO:0000256" key="3">
    <source>
        <dbReference type="ARBA" id="ARBA00012363"/>
    </source>
</evidence>
<dbReference type="InterPro" id="IPR008210">
    <property type="entry name" value="PEP_carboxykinase_N"/>
</dbReference>
<comment type="catalytic activity">
    <reaction evidence="9 10">
        <text>oxaloacetate + ATP = phosphoenolpyruvate + ADP + CO2</text>
        <dbReference type="Rhea" id="RHEA:18617"/>
        <dbReference type="ChEBI" id="CHEBI:16452"/>
        <dbReference type="ChEBI" id="CHEBI:16526"/>
        <dbReference type="ChEBI" id="CHEBI:30616"/>
        <dbReference type="ChEBI" id="CHEBI:58702"/>
        <dbReference type="ChEBI" id="CHEBI:456216"/>
        <dbReference type="EC" id="4.1.1.49"/>
    </reaction>
</comment>
<feature type="binding site" evidence="10">
    <location>
        <begin position="443"/>
        <end position="444"/>
    </location>
    <ligand>
        <name>ATP</name>
        <dbReference type="ChEBI" id="CHEBI:30616"/>
    </ligand>
</feature>
<organism evidence="11 12">
    <name type="scientific">Chitinophaga tropicalis</name>
    <dbReference type="NCBI Taxonomy" id="2683588"/>
    <lineage>
        <taxon>Bacteria</taxon>
        <taxon>Pseudomonadati</taxon>
        <taxon>Bacteroidota</taxon>
        <taxon>Chitinophagia</taxon>
        <taxon>Chitinophagales</taxon>
        <taxon>Chitinophagaceae</taxon>
        <taxon>Chitinophaga</taxon>
    </lineage>
</organism>
<sequence>MQVSSVRNPVADLSALGIVQTNHVYFQQDPAELVIQTVNLGQGTLTDSGALAVNTGKFTGRAPKDKFIVKDELTASTVNWNDFNIPIGPGSFDRLYERITRYFTGKDVWVRDCQACADPAYRINIRVITETPWASLFAYNMFLRPSEEELEDIHPDWTIIQAPGCLADPATDGTRQENFAVVNFSRRMILIGGSAYTGEIKKGIFTILNYVLPQNHGVLSMHCSANQGEKGDTAIFFGLSGTGKTTLSADPRRKLIGDDEHGWAANGIFNFEGGCYAKCINLSEEEEPQIFHAVREGALVENTGFYPGTNSVNYSDKHITENTRVSYPLHYIDNALIPSTAGIPKNIFFLTCDAYGVLPPISRLTPEQAMYQFISGYTARVAGTETGVTEPVTTFSTCFGAPFLPLHPVQYASMLGEKLRDNNVQVWMINTGWTGGPAGTGQRIRLTYTRAMVTAALNGQLEKLAYKDHPVFGGSIPESCPGVPASILDPRNTWTDKEAYDRQAKDLAEQFVRNFEKYAGHANPEILSASPRI</sequence>
<protein>
    <recommendedName>
        <fullName evidence="3 10">Phosphoenolpyruvate carboxykinase (ATP)</fullName>
        <shortName evidence="10">PCK</shortName>
        <shortName evidence="10">PEP carboxykinase</shortName>
        <shortName evidence="10">PEPCK</shortName>
        <ecNumber evidence="3 10">4.1.1.49</ecNumber>
    </recommendedName>
</protein>
<evidence type="ECO:0000313" key="12">
    <source>
        <dbReference type="Proteomes" id="UP000461730"/>
    </source>
</evidence>
<keyword evidence="11" id="KW-0670">Pyruvate</keyword>
<dbReference type="RefSeq" id="WP_157308264.1">
    <property type="nucleotide sequence ID" value="NZ_WRXN01000010.1"/>
</dbReference>
<evidence type="ECO:0000256" key="6">
    <source>
        <dbReference type="ARBA" id="ARBA00022793"/>
    </source>
</evidence>
<evidence type="ECO:0000256" key="7">
    <source>
        <dbReference type="ARBA" id="ARBA00022840"/>
    </source>
</evidence>
<keyword evidence="7 10" id="KW-0067">ATP-binding</keyword>
<evidence type="ECO:0000256" key="8">
    <source>
        <dbReference type="ARBA" id="ARBA00023239"/>
    </source>
</evidence>
<evidence type="ECO:0000256" key="2">
    <source>
        <dbReference type="ARBA" id="ARBA00006052"/>
    </source>
</evidence>
<dbReference type="Proteomes" id="UP000461730">
    <property type="component" value="Unassembled WGS sequence"/>
</dbReference>
<dbReference type="InterPro" id="IPR001272">
    <property type="entry name" value="PEP_carboxykinase_ATP"/>
</dbReference>
<dbReference type="Gene3D" id="3.40.449.10">
    <property type="entry name" value="Phosphoenolpyruvate Carboxykinase, domain 1"/>
    <property type="match status" value="1"/>
</dbReference>
<dbReference type="GO" id="GO:0005524">
    <property type="term" value="F:ATP binding"/>
    <property type="evidence" value="ECO:0007669"/>
    <property type="project" value="UniProtKB-UniRule"/>
</dbReference>
<keyword evidence="10" id="KW-0464">Manganese</keyword>
<feature type="binding site" evidence="10">
    <location>
        <position position="61"/>
    </location>
    <ligand>
        <name>substrate</name>
    </ligand>
</feature>